<evidence type="ECO:0000313" key="1">
    <source>
        <dbReference type="EMBL" id="JAD45184.1"/>
    </source>
</evidence>
<reference evidence="1" key="2">
    <citation type="journal article" date="2015" name="Data Brief">
        <title>Shoot transcriptome of the giant reed, Arundo donax.</title>
        <authorList>
            <person name="Barrero R.A."/>
            <person name="Guerrero F.D."/>
            <person name="Moolhuijzen P."/>
            <person name="Goolsby J.A."/>
            <person name="Tidwell J."/>
            <person name="Bellgard S.E."/>
            <person name="Bellgard M.I."/>
        </authorList>
    </citation>
    <scope>NUCLEOTIDE SEQUENCE</scope>
    <source>
        <tissue evidence="1">Shoot tissue taken approximately 20 cm above the soil surface</tissue>
    </source>
</reference>
<accession>A0A0A9A0L4</accession>
<organism evidence="1">
    <name type="scientific">Arundo donax</name>
    <name type="common">Giant reed</name>
    <name type="synonym">Donax arundinaceus</name>
    <dbReference type="NCBI Taxonomy" id="35708"/>
    <lineage>
        <taxon>Eukaryota</taxon>
        <taxon>Viridiplantae</taxon>
        <taxon>Streptophyta</taxon>
        <taxon>Embryophyta</taxon>
        <taxon>Tracheophyta</taxon>
        <taxon>Spermatophyta</taxon>
        <taxon>Magnoliopsida</taxon>
        <taxon>Liliopsida</taxon>
        <taxon>Poales</taxon>
        <taxon>Poaceae</taxon>
        <taxon>PACMAD clade</taxon>
        <taxon>Arundinoideae</taxon>
        <taxon>Arundineae</taxon>
        <taxon>Arundo</taxon>
    </lineage>
</organism>
<sequence>MYIHARIQITIRIRTLRYTRDGNVAAGRWTNLKAAWRTRSSAAPRRLRRRP</sequence>
<dbReference type="EMBL" id="GBRH01252711">
    <property type="protein sequence ID" value="JAD45184.1"/>
    <property type="molecule type" value="Transcribed_RNA"/>
</dbReference>
<name>A0A0A9A0L4_ARUDO</name>
<protein>
    <submittedName>
        <fullName evidence="1">Uncharacterized protein</fullName>
    </submittedName>
</protein>
<dbReference type="AlphaFoldDB" id="A0A0A9A0L4"/>
<proteinExistence type="predicted"/>
<reference evidence="1" key="1">
    <citation type="submission" date="2014-09" db="EMBL/GenBank/DDBJ databases">
        <authorList>
            <person name="Magalhaes I.L.F."/>
            <person name="Oliveira U."/>
            <person name="Santos F.R."/>
            <person name="Vidigal T.H.D.A."/>
            <person name="Brescovit A.D."/>
            <person name="Santos A.J."/>
        </authorList>
    </citation>
    <scope>NUCLEOTIDE SEQUENCE</scope>
    <source>
        <tissue evidence="1">Shoot tissue taken approximately 20 cm above the soil surface</tissue>
    </source>
</reference>